<proteinExistence type="predicted"/>
<feature type="domain" description="FecR protein" evidence="2">
    <location>
        <begin position="100"/>
        <end position="190"/>
    </location>
</feature>
<keyword evidence="5" id="KW-1185">Reference proteome</keyword>
<evidence type="ECO:0000313" key="5">
    <source>
        <dbReference type="Proteomes" id="UP001595953"/>
    </source>
</evidence>
<dbReference type="RefSeq" id="WP_387959794.1">
    <property type="nucleotide sequence ID" value="NZ_JBHSGP010000004.1"/>
</dbReference>
<dbReference type="Pfam" id="PF04773">
    <property type="entry name" value="FecR"/>
    <property type="match status" value="1"/>
</dbReference>
<dbReference type="PANTHER" id="PTHR30273:SF2">
    <property type="entry name" value="PROTEIN FECR"/>
    <property type="match status" value="1"/>
</dbReference>
<keyword evidence="1" id="KW-1133">Transmembrane helix</keyword>
<dbReference type="InterPro" id="IPR006860">
    <property type="entry name" value="FecR"/>
</dbReference>
<evidence type="ECO:0000313" key="4">
    <source>
        <dbReference type="EMBL" id="MFC4720732.1"/>
    </source>
</evidence>
<accession>A0ABV9MXN5</accession>
<feature type="transmembrane region" description="Helical" evidence="1">
    <location>
        <begin position="76"/>
        <end position="95"/>
    </location>
</feature>
<gene>
    <name evidence="4" type="ORF">ACFO5O_00245</name>
</gene>
<keyword evidence="1" id="KW-0812">Transmembrane</keyword>
<reference evidence="5" key="1">
    <citation type="journal article" date="2019" name="Int. J. Syst. Evol. Microbiol.">
        <title>The Global Catalogue of Microorganisms (GCM) 10K type strain sequencing project: providing services to taxonomists for standard genome sequencing and annotation.</title>
        <authorList>
            <consortium name="The Broad Institute Genomics Platform"/>
            <consortium name="The Broad Institute Genome Sequencing Center for Infectious Disease"/>
            <person name="Wu L."/>
            <person name="Ma J."/>
        </authorList>
    </citation>
    <scope>NUCLEOTIDE SEQUENCE [LARGE SCALE GENOMIC DNA]</scope>
    <source>
        <strain evidence="5">CCUG 63682</strain>
    </source>
</reference>
<evidence type="ECO:0000259" key="3">
    <source>
        <dbReference type="Pfam" id="PF16344"/>
    </source>
</evidence>
<protein>
    <submittedName>
        <fullName evidence="4">FecR family protein</fullName>
    </submittedName>
</protein>
<dbReference type="EMBL" id="JBHSGP010000004">
    <property type="protein sequence ID" value="MFC4720732.1"/>
    <property type="molecule type" value="Genomic_DNA"/>
</dbReference>
<dbReference type="Proteomes" id="UP001595953">
    <property type="component" value="Unassembled WGS sequence"/>
</dbReference>
<comment type="caution">
    <text evidence="4">The sequence shown here is derived from an EMBL/GenBank/DDBJ whole genome shotgun (WGS) entry which is preliminary data.</text>
</comment>
<evidence type="ECO:0000256" key="1">
    <source>
        <dbReference type="SAM" id="Phobius"/>
    </source>
</evidence>
<evidence type="ECO:0000259" key="2">
    <source>
        <dbReference type="Pfam" id="PF04773"/>
    </source>
</evidence>
<organism evidence="4 5">
    <name type="scientific">Geojedonia litorea</name>
    <dbReference type="NCBI Taxonomy" id="1268269"/>
    <lineage>
        <taxon>Bacteria</taxon>
        <taxon>Pseudomonadati</taxon>
        <taxon>Bacteroidota</taxon>
        <taxon>Flavobacteriia</taxon>
        <taxon>Flavobacteriales</taxon>
        <taxon>Flavobacteriaceae</taxon>
        <taxon>Geojedonia</taxon>
    </lineage>
</organism>
<dbReference type="Pfam" id="PF16344">
    <property type="entry name" value="FecR_C"/>
    <property type="match status" value="1"/>
</dbReference>
<feature type="domain" description="Protein FecR C-terminal" evidence="3">
    <location>
        <begin position="233"/>
        <end position="297"/>
    </location>
</feature>
<dbReference type="PANTHER" id="PTHR30273">
    <property type="entry name" value="PERIPLASMIC SIGNAL SENSOR AND SIGMA FACTOR ACTIVATOR FECR-RELATED"/>
    <property type="match status" value="1"/>
</dbReference>
<dbReference type="InterPro" id="IPR032508">
    <property type="entry name" value="FecR_C"/>
</dbReference>
<keyword evidence="1" id="KW-0472">Membrane</keyword>
<dbReference type="Gene3D" id="2.60.120.1440">
    <property type="match status" value="1"/>
</dbReference>
<name>A0ABV9MXN5_9FLAO</name>
<dbReference type="InterPro" id="IPR012373">
    <property type="entry name" value="Ferrdict_sens_TM"/>
</dbReference>
<sequence length="304" mass="34700">MKSEKDILKWFDNELSEGELKDLKQSDDFETIEKIGYYASQLEAPKIDPQKALEVFKTKHPAKKEGKVINFNFKSIMRVAAVVTILLTSSYFLFFNAQQTFNTDLAESRQLMLPDNSEVILNAQSSLSFNKKTWKDKRDLNLDGEAFFKVSKGQTFSVNTSAGVVKVLGTQFNVKERNNYFEVHCYEGLVSVTYNDETVKLPKGTIFRVINGTVELLEDTRALNPSWMQSESSFNRIPLAQVIDELERQYDINIQIDGIDTNQLYTGTFTHDNKATALESVTVPLKLSYKLDGKNVIFYQYNGK</sequence>
<dbReference type="Gene3D" id="3.55.50.30">
    <property type="match status" value="1"/>
</dbReference>
<dbReference type="PIRSF" id="PIRSF018266">
    <property type="entry name" value="FecR"/>
    <property type="match status" value="1"/>
</dbReference>